<dbReference type="InterPro" id="IPR000387">
    <property type="entry name" value="Tyr_Pase_dom"/>
</dbReference>
<name>A0A9X0AV40_9HELO</name>
<gene>
    <name evidence="2" type="ORF">OCU04_002914</name>
</gene>
<dbReference type="Pfam" id="PF13350">
    <property type="entry name" value="Y_phosphatase3"/>
    <property type="match status" value="1"/>
</dbReference>
<feature type="domain" description="Tyrosine specific protein phosphatases" evidence="1">
    <location>
        <begin position="132"/>
        <end position="176"/>
    </location>
</feature>
<dbReference type="SUPFAM" id="SSF52799">
    <property type="entry name" value="(Phosphotyrosine protein) phosphatases II"/>
    <property type="match status" value="1"/>
</dbReference>
<dbReference type="InterPro" id="IPR016130">
    <property type="entry name" value="Tyr_Pase_AS"/>
</dbReference>
<dbReference type="InterPro" id="IPR029021">
    <property type="entry name" value="Prot-tyrosine_phosphatase-like"/>
</dbReference>
<dbReference type="FunFam" id="3.90.190.10:FF:000123">
    <property type="entry name" value="Similar to protein tyrosine/serine phosphatase"/>
    <property type="match status" value="1"/>
</dbReference>
<evidence type="ECO:0000313" key="2">
    <source>
        <dbReference type="EMBL" id="KAJ8069250.1"/>
    </source>
</evidence>
<dbReference type="Proteomes" id="UP001152300">
    <property type="component" value="Unassembled WGS sequence"/>
</dbReference>
<accession>A0A9X0AV40</accession>
<dbReference type="PANTHER" id="PTHR31126:SF1">
    <property type="entry name" value="TYROSINE SPECIFIC PROTEIN PHOSPHATASES DOMAIN-CONTAINING PROTEIN"/>
    <property type="match status" value="1"/>
</dbReference>
<dbReference type="InterPro" id="IPR026893">
    <property type="entry name" value="Tyr/Ser_Pase_IphP-type"/>
</dbReference>
<dbReference type="PANTHER" id="PTHR31126">
    <property type="entry name" value="TYROSINE-PROTEIN PHOSPHATASE"/>
    <property type="match status" value="1"/>
</dbReference>
<protein>
    <recommendedName>
        <fullName evidence="1">Tyrosine specific protein phosphatases domain-containing protein</fullName>
    </recommendedName>
</protein>
<dbReference type="OrthoDB" id="449382at2759"/>
<dbReference type="GO" id="GO:0004721">
    <property type="term" value="F:phosphoprotein phosphatase activity"/>
    <property type="evidence" value="ECO:0007669"/>
    <property type="project" value="InterPro"/>
</dbReference>
<comment type="caution">
    <text evidence="2">The sequence shown here is derived from an EMBL/GenBank/DDBJ whole genome shotgun (WGS) entry which is preliminary data.</text>
</comment>
<sequence>MTLTLHQKALEPPFITVEGIPNFRDLGGYPLASGSHSVRLGVVYRCGEPQKVTENGIATMQKLGITHIYDLRSQDELNKNAAAGRGGVVEWEGCQRVFAPVFLEQDYSPEKIAIRFRDYASKGTEGFTRAYTDILNNAPTSYRTILLHLANEPTKPLIVHCTAGKDRTGVLCALILSLCGVDDEVVAREYSLTEFGLPQEWKAGIIKHLMEHPAIKDDHEGAENLISSKAENMLATLMMLNEKFGGAEGYVIEKCGLTAGEVEKIRKNLIIESPAVHSVS</sequence>
<evidence type="ECO:0000259" key="1">
    <source>
        <dbReference type="PROSITE" id="PS50056"/>
    </source>
</evidence>
<proteinExistence type="predicted"/>
<reference evidence="2" key="1">
    <citation type="submission" date="2022-11" db="EMBL/GenBank/DDBJ databases">
        <title>Genome Resource of Sclerotinia nivalis Strain SnTB1, a Plant Pathogen Isolated from American Ginseng.</title>
        <authorList>
            <person name="Fan S."/>
        </authorList>
    </citation>
    <scope>NUCLEOTIDE SEQUENCE</scope>
    <source>
        <strain evidence="2">SnTB1</strain>
    </source>
</reference>
<dbReference type="PROSITE" id="PS50056">
    <property type="entry name" value="TYR_PHOSPHATASE_2"/>
    <property type="match status" value="1"/>
</dbReference>
<dbReference type="Gene3D" id="3.90.190.10">
    <property type="entry name" value="Protein tyrosine phosphatase superfamily"/>
    <property type="match status" value="1"/>
</dbReference>
<dbReference type="AlphaFoldDB" id="A0A9X0AV40"/>
<organism evidence="2 3">
    <name type="scientific">Sclerotinia nivalis</name>
    <dbReference type="NCBI Taxonomy" id="352851"/>
    <lineage>
        <taxon>Eukaryota</taxon>
        <taxon>Fungi</taxon>
        <taxon>Dikarya</taxon>
        <taxon>Ascomycota</taxon>
        <taxon>Pezizomycotina</taxon>
        <taxon>Leotiomycetes</taxon>
        <taxon>Helotiales</taxon>
        <taxon>Sclerotiniaceae</taxon>
        <taxon>Sclerotinia</taxon>
    </lineage>
</organism>
<dbReference type="PROSITE" id="PS00383">
    <property type="entry name" value="TYR_PHOSPHATASE_1"/>
    <property type="match status" value="1"/>
</dbReference>
<keyword evidence="3" id="KW-1185">Reference proteome</keyword>
<evidence type="ECO:0000313" key="3">
    <source>
        <dbReference type="Proteomes" id="UP001152300"/>
    </source>
</evidence>
<dbReference type="EMBL" id="JAPEIS010000002">
    <property type="protein sequence ID" value="KAJ8069250.1"/>
    <property type="molecule type" value="Genomic_DNA"/>
</dbReference>